<comment type="cofactor">
    <cofactor evidence="1">
        <name>pyridoxal 5'-phosphate</name>
        <dbReference type="ChEBI" id="CHEBI:597326"/>
    </cofactor>
</comment>
<evidence type="ECO:0000256" key="1">
    <source>
        <dbReference type="ARBA" id="ARBA00001933"/>
    </source>
</evidence>
<dbReference type="PANTHER" id="PTHR13693">
    <property type="entry name" value="CLASS II AMINOTRANSFERASE/8-AMINO-7-OXONONANOATE SYNTHASE"/>
    <property type="match status" value="1"/>
</dbReference>
<comment type="pathway">
    <text evidence="3">Sphingolipid metabolism.</text>
</comment>
<protein>
    <recommendedName>
        <fullName evidence="11">Serine palmitoyltransferase 1</fullName>
        <ecNumber evidence="5">2.3.1.50</ecNumber>
    </recommendedName>
    <alternativeName>
        <fullName evidence="12">Long chain base biosynthesis protein 1</fullName>
    </alternativeName>
    <alternativeName>
        <fullName evidence="13">Serine-palmitoyl-CoA transferase 1</fullName>
    </alternativeName>
</protein>
<evidence type="ECO:0000256" key="3">
    <source>
        <dbReference type="ARBA" id="ARBA00004991"/>
    </source>
</evidence>
<proteinExistence type="inferred from homology"/>
<evidence type="ECO:0000256" key="10">
    <source>
        <dbReference type="ARBA" id="ARBA00023315"/>
    </source>
</evidence>
<evidence type="ECO:0000256" key="7">
    <source>
        <dbReference type="ARBA" id="ARBA00022898"/>
    </source>
</evidence>
<keyword evidence="16" id="KW-1185">Reference proteome</keyword>
<dbReference type="GO" id="GO:0005783">
    <property type="term" value="C:endoplasmic reticulum"/>
    <property type="evidence" value="ECO:0007669"/>
    <property type="project" value="TreeGrafter"/>
</dbReference>
<keyword evidence="10" id="KW-0012">Acyltransferase</keyword>
<evidence type="ECO:0000256" key="4">
    <source>
        <dbReference type="ARBA" id="ARBA00008392"/>
    </source>
</evidence>
<dbReference type="InterPro" id="IPR015421">
    <property type="entry name" value="PyrdxlP-dep_Trfase_major"/>
</dbReference>
<keyword evidence="9" id="KW-0443">Lipid metabolism</keyword>
<keyword evidence="7" id="KW-0663">Pyridoxal phosphate</keyword>
<dbReference type="EMBL" id="OV121141">
    <property type="protein sequence ID" value="CAH0548556.1"/>
    <property type="molecule type" value="Genomic_DNA"/>
</dbReference>
<dbReference type="InterPro" id="IPR050087">
    <property type="entry name" value="AON_synthase_class-II"/>
</dbReference>
<evidence type="ECO:0000256" key="2">
    <source>
        <dbReference type="ARBA" id="ARBA00004760"/>
    </source>
</evidence>
<dbReference type="SUPFAM" id="SSF53383">
    <property type="entry name" value="PLP-dependent transferases"/>
    <property type="match status" value="1"/>
</dbReference>
<evidence type="ECO:0000313" key="15">
    <source>
        <dbReference type="EMBL" id="CAH0548556.1"/>
    </source>
</evidence>
<name>A0A9P0FAU6_BRAAE</name>
<evidence type="ECO:0000313" key="16">
    <source>
        <dbReference type="Proteomes" id="UP001154078"/>
    </source>
</evidence>
<comment type="similarity">
    <text evidence="4">Belongs to the class-II pyridoxal-phosphate-dependent aminotransferase family.</text>
</comment>
<dbReference type="InterPro" id="IPR015422">
    <property type="entry name" value="PyrdxlP-dep_Trfase_small"/>
</dbReference>
<gene>
    <name evidence="15" type="ORF">MELIAE_LOCUS2024</name>
</gene>
<dbReference type="Gene3D" id="3.40.640.10">
    <property type="entry name" value="Type I PLP-dependent aspartate aminotransferase-like (Major domain)"/>
    <property type="match status" value="1"/>
</dbReference>
<evidence type="ECO:0000256" key="11">
    <source>
        <dbReference type="ARBA" id="ARBA00041066"/>
    </source>
</evidence>
<evidence type="ECO:0000256" key="5">
    <source>
        <dbReference type="ARBA" id="ARBA00013220"/>
    </source>
</evidence>
<dbReference type="Proteomes" id="UP001154078">
    <property type="component" value="Chromosome 10"/>
</dbReference>
<dbReference type="GO" id="GO:0016020">
    <property type="term" value="C:membrane"/>
    <property type="evidence" value="ECO:0007669"/>
    <property type="project" value="GOC"/>
</dbReference>
<dbReference type="InterPro" id="IPR015424">
    <property type="entry name" value="PyrdxlP-dep_Trfase"/>
</dbReference>
<organism evidence="15 16">
    <name type="scientific">Brassicogethes aeneus</name>
    <name type="common">Rape pollen beetle</name>
    <name type="synonym">Meligethes aeneus</name>
    <dbReference type="NCBI Taxonomy" id="1431903"/>
    <lineage>
        <taxon>Eukaryota</taxon>
        <taxon>Metazoa</taxon>
        <taxon>Ecdysozoa</taxon>
        <taxon>Arthropoda</taxon>
        <taxon>Hexapoda</taxon>
        <taxon>Insecta</taxon>
        <taxon>Pterygota</taxon>
        <taxon>Neoptera</taxon>
        <taxon>Endopterygota</taxon>
        <taxon>Coleoptera</taxon>
        <taxon>Polyphaga</taxon>
        <taxon>Cucujiformia</taxon>
        <taxon>Nitidulidae</taxon>
        <taxon>Meligethinae</taxon>
        <taxon>Brassicogethes</taxon>
    </lineage>
</organism>
<keyword evidence="6" id="KW-0808">Transferase</keyword>
<evidence type="ECO:0000256" key="12">
    <source>
        <dbReference type="ARBA" id="ARBA00041765"/>
    </source>
</evidence>
<dbReference type="GO" id="GO:0004758">
    <property type="term" value="F:serine C-palmitoyltransferase activity"/>
    <property type="evidence" value="ECO:0007669"/>
    <property type="project" value="UniProtKB-EC"/>
</dbReference>
<feature type="domain" description="Aminotransferase class I/classII large" evidence="14">
    <location>
        <begin position="52"/>
        <end position="306"/>
    </location>
</feature>
<sequence>MFLALIMPGKLLNQQILQERLRNFNPEPLVEYESDEIKENIETSIVNEDKNNIDLAKANYLNMLNNNDIKQASENIIRKYGVGTCGPRAFYGTTDVHLELEEHIAKFLGLEEAIVYSYGFVAIASSIAAYCKKSDVVFIANDSNAAILQGLVSARSRVIRFNHQDPESLKIEARKVMEGEKGGKKCRKFLVLEGVSWKSGKVCDLPLFLDIAEEFKMRVFLEESYSIGIFGKNGKGLLEHFNIEKNRVDMIMGTLENAIGSIGGFCAGTQNTIEHQRLSGSGYIFSASLPTFLVQAVIKSIDLIEQKPEKLRVFSKKFHNFLLETNFDVSSDSDVPYKIFTLKNKYNLKEFHDFCKTKGLYFILKDDYFVLNLNLALSNDDKRLNLAYKILEDAAKLFN</sequence>
<evidence type="ECO:0000256" key="9">
    <source>
        <dbReference type="ARBA" id="ARBA00023098"/>
    </source>
</evidence>
<dbReference type="AlphaFoldDB" id="A0A9P0FAU6"/>
<dbReference type="PANTHER" id="PTHR13693:SF2">
    <property type="entry name" value="SERINE PALMITOYLTRANSFERASE 1"/>
    <property type="match status" value="1"/>
</dbReference>
<dbReference type="Pfam" id="PF00155">
    <property type="entry name" value="Aminotran_1_2"/>
    <property type="match status" value="1"/>
</dbReference>
<evidence type="ECO:0000256" key="13">
    <source>
        <dbReference type="ARBA" id="ARBA00042649"/>
    </source>
</evidence>
<dbReference type="GO" id="GO:0046513">
    <property type="term" value="P:ceramide biosynthetic process"/>
    <property type="evidence" value="ECO:0007669"/>
    <property type="project" value="TreeGrafter"/>
</dbReference>
<reference evidence="15" key="1">
    <citation type="submission" date="2021-12" db="EMBL/GenBank/DDBJ databases">
        <authorList>
            <person name="King R."/>
        </authorList>
    </citation>
    <scope>NUCLEOTIDE SEQUENCE</scope>
</reference>
<evidence type="ECO:0000256" key="6">
    <source>
        <dbReference type="ARBA" id="ARBA00022679"/>
    </source>
</evidence>
<dbReference type="GO" id="GO:0046512">
    <property type="term" value="P:sphingosine biosynthetic process"/>
    <property type="evidence" value="ECO:0007669"/>
    <property type="project" value="TreeGrafter"/>
</dbReference>
<comment type="pathway">
    <text evidence="2">Lipid metabolism; sphingolipid metabolism.</text>
</comment>
<dbReference type="Gene3D" id="3.90.1150.10">
    <property type="entry name" value="Aspartate Aminotransferase, domain 1"/>
    <property type="match status" value="1"/>
</dbReference>
<dbReference type="GO" id="GO:0030170">
    <property type="term" value="F:pyridoxal phosphate binding"/>
    <property type="evidence" value="ECO:0007669"/>
    <property type="project" value="InterPro"/>
</dbReference>
<dbReference type="InterPro" id="IPR004839">
    <property type="entry name" value="Aminotransferase_I/II_large"/>
</dbReference>
<dbReference type="EC" id="2.3.1.50" evidence="5"/>
<accession>A0A9P0FAU6</accession>
<dbReference type="OrthoDB" id="3168162at2759"/>
<evidence type="ECO:0000259" key="14">
    <source>
        <dbReference type="Pfam" id="PF00155"/>
    </source>
</evidence>
<evidence type="ECO:0000256" key="8">
    <source>
        <dbReference type="ARBA" id="ARBA00022919"/>
    </source>
</evidence>
<keyword evidence="8" id="KW-0746">Sphingolipid metabolism</keyword>